<comment type="caution">
    <text evidence="8">The sequence shown here is derived from an EMBL/GenBank/DDBJ whole genome shotgun (WGS) entry which is preliminary data.</text>
</comment>
<evidence type="ECO:0000313" key="8">
    <source>
        <dbReference type="EMBL" id="GAA1749099.1"/>
    </source>
</evidence>
<feature type="transmembrane region" description="Helical" evidence="7">
    <location>
        <begin position="197"/>
        <end position="218"/>
    </location>
</feature>
<accession>A0ABN2K604</accession>
<dbReference type="CDD" id="cd06173">
    <property type="entry name" value="MFS_MefA_like"/>
    <property type="match status" value="1"/>
</dbReference>
<feature type="transmembrane region" description="Helical" evidence="7">
    <location>
        <begin position="316"/>
        <end position="335"/>
    </location>
</feature>
<evidence type="ECO:0000313" key="9">
    <source>
        <dbReference type="Proteomes" id="UP001500655"/>
    </source>
</evidence>
<dbReference type="PANTHER" id="PTHR43266">
    <property type="entry name" value="MACROLIDE-EFFLUX PROTEIN"/>
    <property type="match status" value="1"/>
</dbReference>
<feature type="transmembrane region" description="Helical" evidence="7">
    <location>
        <begin position="134"/>
        <end position="159"/>
    </location>
</feature>
<feature type="transmembrane region" description="Helical" evidence="7">
    <location>
        <begin position="407"/>
        <end position="427"/>
    </location>
</feature>
<keyword evidence="9" id="KW-1185">Reference proteome</keyword>
<protein>
    <submittedName>
        <fullName evidence="8">MFS transporter</fullName>
    </submittedName>
</protein>
<dbReference type="Pfam" id="PF07690">
    <property type="entry name" value="MFS_1"/>
    <property type="match status" value="1"/>
</dbReference>
<proteinExistence type="predicted"/>
<dbReference type="PANTHER" id="PTHR43266:SF2">
    <property type="entry name" value="MAJOR FACILITATOR SUPERFAMILY (MFS) PROFILE DOMAIN-CONTAINING PROTEIN"/>
    <property type="match status" value="1"/>
</dbReference>
<feature type="transmembrane region" description="Helical" evidence="7">
    <location>
        <begin position="81"/>
        <end position="102"/>
    </location>
</feature>
<evidence type="ECO:0000256" key="1">
    <source>
        <dbReference type="ARBA" id="ARBA00004651"/>
    </source>
</evidence>
<feature type="transmembrane region" description="Helical" evidence="7">
    <location>
        <begin position="20"/>
        <end position="39"/>
    </location>
</feature>
<reference evidence="8 9" key="1">
    <citation type="journal article" date="2019" name="Int. J. Syst. Evol. Microbiol.">
        <title>The Global Catalogue of Microorganisms (GCM) 10K type strain sequencing project: providing services to taxonomists for standard genome sequencing and annotation.</title>
        <authorList>
            <consortium name="The Broad Institute Genomics Platform"/>
            <consortium name="The Broad Institute Genome Sequencing Center for Infectious Disease"/>
            <person name="Wu L."/>
            <person name="Ma J."/>
        </authorList>
    </citation>
    <scope>NUCLEOTIDE SEQUENCE [LARGE SCALE GENOMIC DNA]</scope>
    <source>
        <strain evidence="8 9">JCM 13249</strain>
    </source>
</reference>
<name>A0ABN2K604_9ACTN</name>
<dbReference type="EMBL" id="BAAALS010000008">
    <property type="protein sequence ID" value="GAA1749099.1"/>
    <property type="molecule type" value="Genomic_DNA"/>
</dbReference>
<evidence type="ECO:0000256" key="7">
    <source>
        <dbReference type="SAM" id="Phobius"/>
    </source>
</evidence>
<keyword evidence="6 7" id="KW-0472">Membrane</keyword>
<feature type="transmembrane region" description="Helical" evidence="7">
    <location>
        <begin position="378"/>
        <end position="401"/>
    </location>
</feature>
<keyword evidence="3" id="KW-1003">Cell membrane</keyword>
<feature type="transmembrane region" description="Helical" evidence="7">
    <location>
        <begin position="171"/>
        <end position="191"/>
    </location>
</feature>
<dbReference type="SUPFAM" id="SSF103473">
    <property type="entry name" value="MFS general substrate transporter"/>
    <property type="match status" value="1"/>
</dbReference>
<keyword evidence="4 7" id="KW-0812">Transmembrane</keyword>
<evidence type="ECO:0000256" key="4">
    <source>
        <dbReference type="ARBA" id="ARBA00022692"/>
    </source>
</evidence>
<comment type="subcellular location">
    <subcellularLocation>
        <location evidence="1">Cell membrane</location>
        <topology evidence="1">Multi-pass membrane protein</topology>
    </subcellularLocation>
</comment>
<evidence type="ECO:0000256" key="5">
    <source>
        <dbReference type="ARBA" id="ARBA00022989"/>
    </source>
</evidence>
<feature type="transmembrane region" description="Helical" evidence="7">
    <location>
        <begin position="254"/>
        <end position="278"/>
    </location>
</feature>
<feature type="transmembrane region" description="Helical" evidence="7">
    <location>
        <begin position="284"/>
        <end position="304"/>
    </location>
</feature>
<keyword evidence="5 7" id="KW-1133">Transmembrane helix</keyword>
<dbReference type="Gene3D" id="1.20.1250.20">
    <property type="entry name" value="MFS general substrate transporter like domains"/>
    <property type="match status" value="1"/>
</dbReference>
<dbReference type="InterPro" id="IPR036259">
    <property type="entry name" value="MFS_trans_sf"/>
</dbReference>
<feature type="transmembrane region" description="Helical" evidence="7">
    <location>
        <begin position="341"/>
        <end position="366"/>
    </location>
</feature>
<feature type="transmembrane region" description="Helical" evidence="7">
    <location>
        <begin position="48"/>
        <end position="69"/>
    </location>
</feature>
<dbReference type="InterPro" id="IPR011701">
    <property type="entry name" value="MFS"/>
</dbReference>
<evidence type="ECO:0000256" key="3">
    <source>
        <dbReference type="ARBA" id="ARBA00022475"/>
    </source>
</evidence>
<gene>
    <name evidence="8" type="ORF">GCM10009681_20360</name>
</gene>
<keyword evidence="2" id="KW-0813">Transport</keyword>
<evidence type="ECO:0000256" key="6">
    <source>
        <dbReference type="ARBA" id="ARBA00023136"/>
    </source>
</evidence>
<organism evidence="8 9">
    <name type="scientific">Luedemannella helvata</name>
    <dbReference type="NCBI Taxonomy" id="349315"/>
    <lineage>
        <taxon>Bacteria</taxon>
        <taxon>Bacillati</taxon>
        <taxon>Actinomycetota</taxon>
        <taxon>Actinomycetes</taxon>
        <taxon>Micromonosporales</taxon>
        <taxon>Micromonosporaceae</taxon>
        <taxon>Luedemannella</taxon>
    </lineage>
</organism>
<dbReference type="Proteomes" id="UP001500655">
    <property type="component" value="Unassembled WGS sequence"/>
</dbReference>
<feature type="transmembrane region" description="Helical" evidence="7">
    <location>
        <begin position="109"/>
        <end position="128"/>
    </location>
</feature>
<evidence type="ECO:0000256" key="2">
    <source>
        <dbReference type="ARBA" id="ARBA00022448"/>
    </source>
</evidence>
<sequence>MVVGAGRGRSTNAAKIFPSALARLGAVGFWYVPPALTVLTRNPDFRRLFLAELVMFGGDWFALIPLMTLLQELTGSGLPSALALVADTAVNALMLPFAGVVADRVNRRAILIAANLAAIGAISLLFLVRTPDVAWLGPVAIGLAATAKAFYTPAAGAALPNLVSREDLGTANALAGSAWGTMLVVGASAGGVVSARVGPYTCFLITVVSLAVAAVLVWRVRRPMQQPREAGAEPPRPWHALREAVRYIVHRPQVASLVTVKSAVGIGNGVLGAFPLLATTVFGVGSMGLGALFAARGLGALLGPLMLRRALSRRRWLLPGLAISMAAYGLAYVGVAVAPWFWLAFVLVALAHFGGGGNWAMSNYALQLVVPDALRGRVMAADMTLATLAISVSVLVAGLFVDSVSPRVVVAACGAATLLYAVVWRVMTRRLSPVPVEGDLVPGAAG</sequence>